<dbReference type="Pfam" id="PF15306">
    <property type="entry name" value="LIN37"/>
    <property type="match status" value="1"/>
</dbReference>
<evidence type="ECO:0000256" key="1">
    <source>
        <dbReference type="SAM" id="MobiDB-lite"/>
    </source>
</evidence>
<dbReference type="AlphaFoldDB" id="A0A8S4DK11"/>
<evidence type="ECO:0000313" key="3">
    <source>
        <dbReference type="Proteomes" id="UP000653454"/>
    </source>
</evidence>
<sequence length="221" mass="25380">MPKRRRLLNSPRKSPRINTTKAPRDDNIEESPKLEREVRTARGRFMGALLEALEAESDDERYHTPHKKKEKEVSEDEDSDSKHTHQRQTYVLKLFDRSVDLSQFKEDTPLYPICRAWIKNQPKANYHVTSKHESPKAETQLPPPQGPLVPRVPPLLPEQVASSKDNINLDYLPSEAPSLEHLLSGHRGRWGAVRRAWLAQGAAVERRYDASQRALNAMNNL</sequence>
<evidence type="ECO:0000313" key="2">
    <source>
        <dbReference type="EMBL" id="CAG9103257.1"/>
    </source>
</evidence>
<reference evidence="2" key="1">
    <citation type="submission" date="2020-11" db="EMBL/GenBank/DDBJ databases">
        <authorList>
            <person name="Whiteford S."/>
        </authorList>
    </citation>
    <scope>NUCLEOTIDE SEQUENCE</scope>
</reference>
<dbReference type="PANTHER" id="PTHR31336">
    <property type="entry name" value="LIN37 HOMOLOG"/>
    <property type="match status" value="1"/>
</dbReference>
<keyword evidence="3" id="KW-1185">Reference proteome</keyword>
<protein>
    <submittedName>
        <fullName evidence="2">(diamondback moth) hypothetical protein</fullName>
    </submittedName>
</protein>
<dbReference type="PANTHER" id="PTHR31336:SF3">
    <property type="entry name" value="PROTEIN LIN-37 HOMOLOG"/>
    <property type="match status" value="1"/>
</dbReference>
<gene>
    <name evidence="2" type="ORF">PLXY2_LOCUS2920</name>
</gene>
<feature type="compositionally biased region" description="Basic and acidic residues" evidence="1">
    <location>
        <begin position="22"/>
        <end position="35"/>
    </location>
</feature>
<dbReference type="Proteomes" id="UP000653454">
    <property type="component" value="Unassembled WGS sequence"/>
</dbReference>
<accession>A0A8S4DK11</accession>
<dbReference type="GO" id="GO:0031523">
    <property type="term" value="C:Myb complex"/>
    <property type="evidence" value="ECO:0007669"/>
    <property type="project" value="TreeGrafter"/>
</dbReference>
<comment type="caution">
    <text evidence="2">The sequence shown here is derived from an EMBL/GenBank/DDBJ whole genome shotgun (WGS) entry which is preliminary data.</text>
</comment>
<proteinExistence type="predicted"/>
<dbReference type="GO" id="GO:0000122">
    <property type="term" value="P:negative regulation of transcription by RNA polymerase II"/>
    <property type="evidence" value="ECO:0007669"/>
    <property type="project" value="TreeGrafter"/>
</dbReference>
<organism evidence="2 3">
    <name type="scientific">Plutella xylostella</name>
    <name type="common">Diamondback moth</name>
    <name type="synonym">Plutella maculipennis</name>
    <dbReference type="NCBI Taxonomy" id="51655"/>
    <lineage>
        <taxon>Eukaryota</taxon>
        <taxon>Metazoa</taxon>
        <taxon>Ecdysozoa</taxon>
        <taxon>Arthropoda</taxon>
        <taxon>Hexapoda</taxon>
        <taxon>Insecta</taxon>
        <taxon>Pterygota</taxon>
        <taxon>Neoptera</taxon>
        <taxon>Endopterygota</taxon>
        <taxon>Lepidoptera</taxon>
        <taxon>Glossata</taxon>
        <taxon>Ditrysia</taxon>
        <taxon>Yponomeutoidea</taxon>
        <taxon>Plutellidae</taxon>
        <taxon>Plutella</taxon>
    </lineage>
</organism>
<dbReference type="EMBL" id="CAJHNJ030000007">
    <property type="protein sequence ID" value="CAG9103257.1"/>
    <property type="molecule type" value="Genomic_DNA"/>
</dbReference>
<dbReference type="GO" id="GO:0017053">
    <property type="term" value="C:transcription repressor complex"/>
    <property type="evidence" value="ECO:0007669"/>
    <property type="project" value="InterPro"/>
</dbReference>
<feature type="region of interest" description="Disordered" evidence="1">
    <location>
        <begin position="1"/>
        <end position="35"/>
    </location>
</feature>
<feature type="region of interest" description="Disordered" evidence="1">
    <location>
        <begin position="50"/>
        <end position="86"/>
    </location>
</feature>
<name>A0A8S4DK11_PLUXY</name>
<dbReference type="InterPro" id="IPR028226">
    <property type="entry name" value="LIN37"/>
</dbReference>